<dbReference type="GO" id="GO:0022625">
    <property type="term" value="C:cytosolic large ribosomal subunit"/>
    <property type="evidence" value="ECO:0007669"/>
    <property type="project" value="TreeGrafter"/>
</dbReference>
<comment type="subunit">
    <text evidence="7">Part of the 50S ribosomal subunit; part of the 5S rRNA/L5/L18/L25 subcomplex. Contacts the 5S and 23S rRNAs.</text>
</comment>
<comment type="function">
    <text evidence="7">This is one of the proteins that bind and probably mediate the attachment of the 5S RNA into the large ribosomal subunit, where it forms part of the central protuberance.</text>
</comment>
<reference evidence="8 9" key="1">
    <citation type="submission" date="2017-06" db="EMBL/GenBank/DDBJ databases">
        <title>Genome Sequencing and Comparative Genomics Analysis of Five Ureaplasma Urealyticums with Different Drug Resistance.</title>
        <authorList>
            <person name="Ma L."/>
            <person name="Jia T."/>
        </authorList>
    </citation>
    <scope>NUCLEOTIDE SEQUENCE [LARGE SCALE GENOMIC DNA]</scope>
    <source>
        <strain evidence="9">hebnu uu3</strain>
    </source>
</reference>
<dbReference type="InterPro" id="IPR005484">
    <property type="entry name" value="Ribosomal_uL18_bac/plant/anim"/>
</dbReference>
<evidence type="ECO:0000256" key="2">
    <source>
        <dbReference type="ARBA" id="ARBA00022730"/>
    </source>
</evidence>
<evidence type="ECO:0000256" key="4">
    <source>
        <dbReference type="ARBA" id="ARBA00022980"/>
    </source>
</evidence>
<evidence type="ECO:0000256" key="6">
    <source>
        <dbReference type="ARBA" id="ARBA00035197"/>
    </source>
</evidence>
<dbReference type="CDD" id="cd00432">
    <property type="entry name" value="Ribosomal_L18_L5e"/>
    <property type="match status" value="1"/>
</dbReference>
<gene>
    <name evidence="7" type="primary">rplR</name>
    <name evidence="8" type="ORF">CEG42_01630</name>
</gene>
<evidence type="ECO:0000256" key="5">
    <source>
        <dbReference type="ARBA" id="ARBA00023274"/>
    </source>
</evidence>
<keyword evidence="4 7" id="KW-0689">Ribosomal protein</keyword>
<evidence type="ECO:0000256" key="1">
    <source>
        <dbReference type="ARBA" id="ARBA00007116"/>
    </source>
</evidence>
<evidence type="ECO:0000256" key="3">
    <source>
        <dbReference type="ARBA" id="ARBA00022884"/>
    </source>
</evidence>
<dbReference type="NCBIfam" id="TIGR00060">
    <property type="entry name" value="L18_bact"/>
    <property type="match status" value="1"/>
</dbReference>
<evidence type="ECO:0000313" key="9">
    <source>
        <dbReference type="Proteomes" id="UP000197054"/>
    </source>
</evidence>
<keyword evidence="5 7" id="KW-0687">Ribonucleoprotein</keyword>
<dbReference type="SMR" id="A0AAC9X714"/>
<dbReference type="AlphaFoldDB" id="A0AAC9X714"/>
<dbReference type="Gene3D" id="3.30.420.100">
    <property type="match status" value="1"/>
</dbReference>
<dbReference type="GO" id="GO:0008097">
    <property type="term" value="F:5S rRNA binding"/>
    <property type="evidence" value="ECO:0007669"/>
    <property type="project" value="TreeGrafter"/>
</dbReference>
<keyword evidence="2 7" id="KW-0699">rRNA-binding</keyword>
<protein>
    <recommendedName>
        <fullName evidence="6 7">Large ribosomal subunit protein uL18</fullName>
    </recommendedName>
</protein>
<accession>A0AAC9X714</accession>
<dbReference type="PANTHER" id="PTHR12899">
    <property type="entry name" value="39S RIBOSOMAL PROTEIN L18, MITOCHONDRIAL"/>
    <property type="match status" value="1"/>
</dbReference>
<evidence type="ECO:0000313" key="8">
    <source>
        <dbReference type="EMBL" id="ASD29929.1"/>
    </source>
</evidence>
<dbReference type="Proteomes" id="UP000197054">
    <property type="component" value="Chromosome"/>
</dbReference>
<dbReference type="PANTHER" id="PTHR12899:SF3">
    <property type="entry name" value="LARGE RIBOSOMAL SUBUNIT PROTEIN UL18M"/>
    <property type="match status" value="1"/>
</dbReference>
<dbReference type="OMA" id="NKQIYAQ"/>
<dbReference type="GeneID" id="29672667"/>
<dbReference type="GO" id="GO:0006412">
    <property type="term" value="P:translation"/>
    <property type="evidence" value="ECO:0007669"/>
    <property type="project" value="UniProtKB-UniRule"/>
</dbReference>
<dbReference type="HAMAP" id="MF_01337_B">
    <property type="entry name" value="Ribosomal_uL18_B"/>
    <property type="match status" value="1"/>
</dbReference>
<dbReference type="GO" id="GO:0003735">
    <property type="term" value="F:structural constituent of ribosome"/>
    <property type="evidence" value="ECO:0007669"/>
    <property type="project" value="InterPro"/>
</dbReference>
<sequence length="121" mass="13477">MKRINFSRAKQRALRAKRLHVKIRNLQLAANKPVLVITKTNAHIWAQLICYNKNITLASSSSVQLDLQNGNKDNARLVGVDIAKKALAQGFKQVIFNKNGAKYHGRIKALADAAREAGLEF</sequence>
<keyword evidence="3 7" id="KW-0694">RNA-binding</keyword>
<dbReference type="EMBL" id="CP021991">
    <property type="protein sequence ID" value="ASD29929.1"/>
    <property type="molecule type" value="Genomic_DNA"/>
</dbReference>
<organism evidence="8 9">
    <name type="scientific">Ureaplasma parvum</name>
    <name type="common">Ureaplasma urealyticum biotype 1</name>
    <dbReference type="NCBI Taxonomy" id="134821"/>
    <lineage>
        <taxon>Bacteria</taxon>
        <taxon>Bacillati</taxon>
        <taxon>Mycoplasmatota</taxon>
        <taxon>Mycoplasmoidales</taxon>
        <taxon>Mycoplasmoidaceae</taxon>
        <taxon>Ureaplasma</taxon>
    </lineage>
</organism>
<name>A0AAC9X714_UREPR</name>
<proteinExistence type="inferred from homology"/>
<dbReference type="RefSeq" id="WP_006688827.1">
    <property type="nucleotide sequence ID" value="NZ_CAUPLA010000002.1"/>
</dbReference>
<dbReference type="SUPFAM" id="SSF53137">
    <property type="entry name" value="Translational machinery components"/>
    <property type="match status" value="1"/>
</dbReference>
<dbReference type="InterPro" id="IPR004389">
    <property type="entry name" value="Ribosomal_uL18_bac-type"/>
</dbReference>
<dbReference type="InterPro" id="IPR057268">
    <property type="entry name" value="Ribosomal_L18"/>
</dbReference>
<dbReference type="Pfam" id="PF00861">
    <property type="entry name" value="Ribosomal_L18p"/>
    <property type="match status" value="1"/>
</dbReference>
<evidence type="ECO:0000256" key="7">
    <source>
        <dbReference type="HAMAP-Rule" id="MF_01337"/>
    </source>
</evidence>
<comment type="similarity">
    <text evidence="1 7">Belongs to the universal ribosomal protein uL18 family.</text>
</comment>